<dbReference type="PANTHER" id="PTHR45153">
    <property type="entry name" value="TETRATRICOPEPTIDE REPEAT PROTEIN 16"/>
    <property type="match status" value="1"/>
</dbReference>
<reference evidence="3" key="1">
    <citation type="submission" date="2019-05" db="EMBL/GenBank/DDBJ databases">
        <authorList>
            <person name="Zhang S."/>
            <person name="Liu J."/>
        </authorList>
    </citation>
    <scope>NUCLEOTIDE SEQUENCE [LARGE SCALE GENOMIC DNA]</scope>
</reference>
<feature type="repeat" description="TPR" evidence="1">
    <location>
        <begin position="95"/>
        <end position="128"/>
    </location>
</feature>
<evidence type="ECO:0000313" key="3">
    <source>
        <dbReference type="Ensembl" id="ENSBGRP00000009798.1"/>
    </source>
</evidence>
<feature type="compositionally biased region" description="Low complexity" evidence="2">
    <location>
        <begin position="607"/>
        <end position="641"/>
    </location>
</feature>
<dbReference type="SUPFAM" id="SSF81901">
    <property type="entry name" value="HCP-like"/>
    <property type="match status" value="2"/>
</dbReference>
<sequence>MTDSGEDGLEHDKAPSQHIPKPWVIPVPKGTLQRIFGTSQIFQNFDDIKPKATGLTVPLKVREYYHRAHQCLEQEDWEMAVLFFSRALHLDPQLVEFYALRAEAYIQLCDFSSAAQNLRKAYHSQPENSNYLERLALVLYLKVPGAALAIAFLDALTVFSQASELQPEKFCFGIDGDMACLLALKKHRECLSFVTKEVKQGTTNADVYILRARLYNFFQKPNLCYRDLHSALLLDPKHPQAKVLLQVMVGQAEQARQDAGVLAVQGKLQHALQCINCAIENNPLDPSFFLFRGTMYRRLQDFDLAVEDFLKALDMMSDHQEELVQQAQRQLLLAYNDFAVHCYMQGAYQESVLLLNKALKDEQQEKGLYINRGDCFFQLGNLTFAEADYQQALALSPKDEGAHLRMGLLQEKLGFCEHRSRQFQKAENHFSMAIQHNPQKPQYYLYRARSRQLMQNIFGARQDVATVLLLDPKQPKLLPLMANLFPGMSVEEVLSSQVANLARLQLERVVEHSMYTRAPQDILGQLKDREQRARAVILSWKLEPPLLETPKEMETPLQFPQAKPEGPEEEVQVPGKKEKLKPAPSKESSLTDSYISQTSLGSILGFRTRSTSETETSSTGQEYRSTSTTVVTVSDSSLLRTQSSDSGDSRKDLSLNHSPRETKSTPGHHQRPSKTEAALIHSQRPSKTDTSQIQSQRPSKTDTAQIQSQRPSKMEAALIHSQRPSKTDTTQIQSQRPSKTDTTQIQSQRPSKMDATQIRSQRPSKTDTTQIQSQRPSKMEAALIHSQRPSKMDTTQIQSQRPSRMEATLIHSQRPSRTDATQIQNQRPSRTEAAWSPRQKLNKTQATQGSRRRLRKSKGADGQSWRLRKAAATQDQSWRMIQSPSKINTSYDSSWSPSNTEATKGQAQSQRPSQSKAAQSASPGSSKTEVTWGLNPSLSNMQTAQGPRQKPSPSSEAAL</sequence>
<organism evidence="3 4">
    <name type="scientific">Bos mutus grunniens</name>
    <name type="common">Wild yak</name>
    <name type="synonym">Bos grunniens</name>
    <dbReference type="NCBI Taxonomy" id="30521"/>
    <lineage>
        <taxon>Eukaryota</taxon>
        <taxon>Metazoa</taxon>
        <taxon>Chordata</taxon>
        <taxon>Craniata</taxon>
        <taxon>Vertebrata</taxon>
        <taxon>Euteleostomi</taxon>
        <taxon>Mammalia</taxon>
        <taxon>Eutheria</taxon>
        <taxon>Laurasiatheria</taxon>
        <taxon>Artiodactyla</taxon>
        <taxon>Ruminantia</taxon>
        <taxon>Pecora</taxon>
        <taxon>Bovidae</taxon>
        <taxon>Bovinae</taxon>
        <taxon>Bos</taxon>
    </lineage>
</organism>
<feature type="repeat" description="TPR" evidence="1">
    <location>
        <begin position="61"/>
        <end position="94"/>
    </location>
</feature>
<feature type="compositionally biased region" description="Polar residues" evidence="2">
    <location>
        <begin position="683"/>
        <end position="711"/>
    </location>
</feature>
<name>A0A8C0A6N1_BOSMU</name>
<dbReference type="GeneTree" id="ENSGT00390000004550"/>
<reference evidence="3" key="2">
    <citation type="submission" date="2025-08" db="UniProtKB">
        <authorList>
            <consortium name="Ensembl"/>
        </authorList>
    </citation>
    <scope>IDENTIFICATION</scope>
</reference>
<dbReference type="SMART" id="SM00028">
    <property type="entry name" value="TPR"/>
    <property type="match status" value="8"/>
</dbReference>
<dbReference type="Pfam" id="PF13414">
    <property type="entry name" value="TPR_11"/>
    <property type="match status" value="1"/>
</dbReference>
<dbReference type="InterPro" id="IPR011990">
    <property type="entry name" value="TPR-like_helical_dom_sf"/>
</dbReference>
<dbReference type="PANTHER" id="PTHR45153:SF1">
    <property type="entry name" value="TETRATRICOPEPTIDE REPEAT PROTEIN 16"/>
    <property type="match status" value="1"/>
</dbReference>
<feature type="compositionally biased region" description="Polar residues" evidence="2">
    <location>
        <begin position="810"/>
        <end position="828"/>
    </location>
</feature>
<feature type="repeat" description="TPR" evidence="1">
    <location>
        <begin position="286"/>
        <end position="319"/>
    </location>
</feature>
<feature type="region of interest" description="Disordered" evidence="2">
    <location>
        <begin position="606"/>
        <end position="959"/>
    </location>
</feature>
<dbReference type="Ensembl" id="ENSBGRT00000011259.1">
    <property type="protein sequence ID" value="ENSBGRP00000009798.1"/>
    <property type="gene ID" value="ENSBGRG00000006052.1"/>
</dbReference>
<keyword evidence="1" id="KW-0802">TPR repeat</keyword>
<feature type="repeat" description="TPR" evidence="1">
    <location>
        <begin position="366"/>
        <end position="399"/>
    </location>
</feature>
<dbReference type="PROSITE" id="PS50005">
    <property type="entry name" value="TPR"/>
    <property type="match status" value="4"/>
</dbReference>
<feature type="compositionally biased region" description="Basic and acidic residues" evidence="2">
    <location>
        <begin position="647"/>
        <end position="663"/>
    </location>
</feature>
<feature type="compositionally biased region" description="Low complexity" evidence="2">
    <location>
        <begin position="906"/>
        <end position="927"/>
    </location>
</feature>
<evidence type="ECO:0000256" key="1">
    <source>
        <dbReference type="PROSITE-ProRule" id="PRU00339"/>
    </source>
</evidence>
<feature type="compositionally biased region" description="Polar residues" evidence="2">
    <location>
        <begin position="757"/>
        <end position="776"/>
    </location>
</feature>
<feature type="compositionally biased region" description="Polar residues" evidence="2">
    <location>
        <begin position="934"/>
        <end position="959"/>
    </location>
</feature>
<dbReference type="InterPro" id="IPR019734">
    <property type="entry name" value="TPR_rpt"/>
</dbReference>
<dbReference type="AlphaFoldDB" id="A0A8C0A6N1"/>
<evidence type="ECO:0000313" key="4">
    <source>
        <dbReference type="Proteomes" id="UP000694520"/>
    </source>
</evidence>
<feature type="compositionally biased region" description="Polar residues" evidence="2">
    <location>
        <begin position="787"/>
        <end position="802"/>
    </location>
</feature>
<protein>
    <submittedName>
        <fullName evidence="3">Tetratricopeptide repeat domain 16</fullName>
    </submittedName>
</protein>
<feature type="region of interest" description="Disordered" evidence="2">
    <location>
        <begin position="549"/>
        <end position="594"/>
    </location>
</feature>
<accession>A0A8C0A6N1</accession>
<feature type="compositionally biased region" description="Polar residues" evidence="2">
    <location>
        <begin position="722"/>
        <end position="750"/>
    </location>
</feature>
<feature type="compositionally biased region" description="Polar residues" evidence="2">
    <location>
        <begin position="873"/>
        <end position="905"/>
    </location>
</feature>
<gene>
    <name evidence="3" type="primary">TTC16</name>
</gene>
<feature type="region of interest" description="Disordered" evidence="2">
    <location>
        <begin position="1"/>
        <end position="22"/>
    </location>
</feature>
<dbReference type="Proteomes" id="UP000694520">
    <property type="component" value="Chromosome 9"/>
</dbReference>
<reference evidence="3" key="3">
    <citation type="submission" date="2025-09" db="UniProtKB">
        <authorList>
            <consortium name="Ensembl"/>
        </authorList>
    </citation>
    <scope>IDENTIFICATION</scope>
</reference>
<keyword evidence="4" id="KW-1185">Reference proteome</keyword>
<evidence type="ECO:0000256" key="2">
    <source>
        <dbReference type="SAM" id="MobiDB-lite"/>
    </source>
</evidence>
<dbReference type="Gene3D" id="1.25.40.10">
    <property type="entry name" value="Tetratricopeptide repeat domain"/>
    <property type="match status" value="3"/>
</dbReference>
<dbReference type="Pfam" id="PF13432">
    <property type="entry name" value="TPR_16"/>
    <property type="match status" value="1"/>
</dbReference>
<proteinExistence type="predicted"/>